<geneLocation type="plasmid" evidence="2">
    <name>pCDC5900</name>
</geneLocation>
<organism evidence="2">
    <name type="scientific">Clostridium botulinum</name>
    <dbReference type="NCBI Taxonomy" id="1491"/>
    <lineage>
        <taxon>Bacteria</taxon>
        <taxon>Bacillati</taxon>
        <taxon>Bacillota</taxon>
        <taxon>Clostridia</taxon>
        <taxon>Eubacteriales</taxon>
        <taxon>Clostridiaceae</taxon>
        <taxon>Clostridium</taxon>
    </lineage>
</organism>
<accession>A0A0A0UXQ1</accession>
<keyword evidence="2" id="KW-0614">Plasmid</keyword>
<dbReference type="EMBL" id="KJ776581">
    <property type="protein sequence ID" value="AIW54772.1"/>
    <property type="molecule type" value="Genomic_DNA"/>
</dbReference>
<geneLocation type="plasmid" evidence="1">
    <name>pCDC3875</name>
</geneLocation>
<dbReference type="EMBL" id="KJ776582">
    <property type="protein sequence ID" value="AIW54839.1"/>
    <property type="molecule type" value="Genomic_DNA"/>
</dbReference>
<dbReference type="EMBL" id="KJ776580">
    <property type="protein sequence ID" value="AIW54710.1"/>
    <property type="molecule type" value="Genomic_DNA"/>
</dbReference>
<geneLocation type="plasmid" evidence="4">
    <name>pCDC3897</name>
</geneLocation>
<reference evidence="2" key="1">
    <citation type="journal article" date="2014" name="Genome Biol. Evol.">
        <title>Three classes of plasmid (47-63 kb) carry the type B neurotoxin gene cluster of group II Clostridium botulinum.</title>
        <authorList>
            <person name="Carter A.T."/>
            <person name="Austin J.W."/>
            <person name="Weedmark K.A."/>
            <person name="Corbett C."/>
            <person name="Peck M.W."/>
        </authorList>
    </citation>
    <scope>NUCLEOTIDE SEQUENCE</scope>
    <source>
        <strain evidence="1">CDC3875</strain>
        <strain evidence="4">CDC3897</strain>
        <strain evidence="2">CDC5900</strain>
        <strain evidence="3">IFR_05/025</strain>
        <plasmid evidence="3">p05/025</plasmid>
        <plasmid evidence="1">pCDC3875</plasmid>
        <plasmid evidence="4">pCDC3897</plasmid>
        <plasmid evidence="2">pCDC5900</plasmid>
    </source>
</reference>
<evidence type="ECO:0000313" key="3">
    <source>
        <dbReference type="EMBL" id="AIW54772.1"/>
    </source>
</evidence>
<geneLocation type="plasmid" evidence="3">
    <name>p05/025</name>
</geneLocation>
<proteinExistence type="predicted"/>
<evidence type="ECO:0000313" key="4">
    <source>
        <dbReference type="EMBL" id="AIW54839.1"/>
    </source>
</evidence>
<dbReference type="AlphaFoldDB" id="A0A0A0UXQ1"/>
<protein>
    <submittedName>
        <fullName evidence="2">Uncharacterized protein</fullName>
    </submittedName>
</protein>
<sequence length="62" mass="7024">MILKVLPFNSFNSYPMHDCTHNPNCVTFLLLTIPRKLTLTSMAYDITPVKTAYLICSPALCF</sequence>
<evidence type="ECO:0000313" key="1">
    <source>
        <dbReference type="EMBL" id="AIW54590.1"/>
    </source>
</evidence>
<dbReference type="EMBL" id="KJ776578">
    <property type="protein sequence ID" value="AIW54590.1"/>
    <property type="molecule type" value="Genomic_DNA"/>
</dbReference>
<name>A0A0A0UXQ1_CLOBO</name>
<evidence type="ECO:0000313" key="2">
    <source>
        <dbReference type="EMBL" id="AIW54710.1"/>
    </source>
</evidence>